<organism evidence="11 12">
    <name type="scientific">Sphagnum jensenii</name>
    <dbReference type="NCBI Taxonomy" id="128206"/>
    <lineage>
        <taxon>Eukaryota</taxon>
        <taxon>Viridiplantae</taxon>
        <taxon>Streptophyta</taxon>
        <taxon>Embryophyta</taxon>
        <taxon>Bryophyta</taxon>
        <taxon>Sphagnophytina</taxon>
        <taxon>Sphagnopsida</taxon>
        <taxon>Sphagnales</taxon>
        <taxon>Sphagnaceae</taxon>
        <taxon>Sphagnum</taxon>
    </lineage>
</organism>
<proteinExistence type="inferred from homology"/>
<evidence type="ECO:0000256" key="4">
    <source>
        <dbReference type="ARBA" id="ARBA00023054"/>
    </source>
</evidence>
<feature type="coiled-coil region" evidence="8">
    <location>
        <begin position="970"/>
        <end position="1022"/>
    </location>
</feature>
<dbReference type="PROSITE" id="PS00411">
    <property type="entry name" value="KINESIN_MOTOR_1"/>
    <property type="match status" value="1"/>
</dbReference>
<evidence type="ECO:0000256" key="7">
    <source>
        <dbReference type="PROSITE-ProRule" id="PRU00283"/>
    </source>
</evidence>
<evidence type="ECO:0000256" key="5">
    <source>
        <dbReference type="ARBA" id="ARBA00023175"/>
    </source>
</evidence>
<feature type="coiled-coil region" evidence="8">
    <location>
        <begin position="2768"/>
        <end position="2805"/>
    </location>
</feature>
<accession>A0ABP1B548</accession>
<dbReference type="PRINTS" id="PR00380">
    <property type="entry name" value="KINESINHEAVY"/>
</dbReference>
<evidence type="ECO:0000256" key="2">
    <source>
        <dbReference type="ARBA" id="ARBA00022741"/>
    </source>
</evidence>
<dbReference type="PANTHER" id="PTHR37739">
    <property type="entry name" value="KINESIN-LIKE PROTEIN KIN-12D"/>
    <property type="match status" value="1"/>
</dbReference>
<evidence type="ECO:0000256" key="3">
    <source>
        <dbReference type="ARBA" id="ARBA00022840"/>
    </source>
</evidence>
<name>A0ABP1B548_9BRYO</name>
<keyword evidence="1" id="KW-0493">Microtubule</keyword>
<feature type="compositionally biased region" description="Polar residues" evidence="9">
    <location>
        <begin position="163"/>
        <end position="204"/>
    </location>
</feature>
<feature type="region of interest" description="Disordered" evidence="9">
    <location>
        <begin position="1856"/>
        <end position="1880"/>
    </location>
</feature>
<keyword evidence="4 8" id="KW-0175">Coiled coil</keyword>
<gene>
    <name evidence="11" type="ORF">CSSPJE1EN2_LOCUS12918</name>
</gene>
<feature type="coiled-coil region" evidence="8">
    <location>
        <begin position="765"/>
        <end position="792"/>
    </location>
</feature>
<dbReference type="InterPro" id="IPR027417">
    <property type="entry name" value="P-loop_NTPase"/>
</dbReference>
<feature type="coiled-coil region" evidence="8">
    <location>
        <begin position="2338"/>
        <end position="2400"/>
    </location>
</feature>
<dbReference type="EMBL" id="OZ023720">
    <property type="protein sequence ID" value="CAK9870181.1"/>
    <property type="molecule type" value="Genomic_DNA"/>
</dbReference>
<dbReference type="InterPro" id="IPR044986">
    <property type="entry name" value="KIF15/KIN-12"/>
</dbReference>
<dbReference type="Pfam" id="PF00225">
    <property type="entry name" value="Kinesin"/>
    <property type="match status" value="1"/>
</dbReference>
<feature type="coiled-coil region" evidence="8">
    <location>
        <begin position="1743"/>
        <end position="1819"/>
    </location>
</feature>
<reference evidence="11" key="1">
    <citation type="submission" date="2024-03" db="EMBL/GenBank/DDBJ databases">
        <authorList>
            <consortium name="ELIXIR-Norway"/>
            <consortium name="Elixir Norway"/>
        </authorList>
    </citation>
    <scope>NUCLEOTIDE SEQUENCE</scope>
</reference>
<feature type="coiled-coil region" evidence="8">
    <location>
        <begin position="2222"/>
        <end position="2309"/>
    </location>
</feature>
<dbReference type="Gene3D" id="3.40.850.10">
    <property type="entry name" value="Kinesin motor domain"/>
    <property type="match status" value="1"/>
</dbReference>
<protein>
    <recommendedName>
        <fullName evidence="10">Kinesin motor domain-containing protein</fullName>
    </recommendedName>
</protein>
<evidence type="ECO:0000256" key="8">
    <source>
        <dbReference type="SAM" id="Coils"/>
    </source>
</evidence>
<feature type="coiled-coil region" evidence="8">
    <location>
        <begin position="1368"/>
        <end position="1441"/>
    </location>
</feature>
<dbReference type="Proteomes" id="UP001497522">
    <property type="component" value="Chromosome 19"/>
</dbReference>
<keyword evidence="3 7" id="KW-0067">ATP-binding</keyword>
<evidence type="ECO:0000256" key="6">
    <source>
        <dbReference type="ARBA" id="ARBA00034488"/>
    </source>
</evidence>
<evidence type="ECO:0000256" key="1">
    <source>
        <dbReference type="ARBA" id="ARBA00022701"/>
    </source>
</evidence>
<feature type="binding site" evidence="7">
    <location>
        <begin position="431"/>
        <end position="438"/>
    </location>
    <ligand>
        <name>ATP</name>
        <dbReference type="ChEBI" id="CHEBI:30616"/>
    </ligand>
</feature>
<dbReference type="SUPFAM" id="SSF52540">
    <property type="entry name" value="P-loop containing nucleoside triphosphate hydrolases"/>
    <property type="match status" value="1"/>
</dbReference>
<comment type="similarity">
    <text evidence="6">Belongs to the TRAFAC class myosin-kinesin ATPase superfamily. Kinesin family. KIN-12 subfamily.</text>
</comment>
<keyword evidence="2 7" id="KW-0547">Nucleotide-binding</keyword>
<dbReference type="PROSITE" id="PS50067">
    <property type="entry name" value="KINESIN_MOTOR_2"/>
    <property type="match status" value="1"/>
</dbReference>
<feature type="compositionally biased region" description="Polar residues" evidence="9">
    <location>
        <begin position="213"/>
        <end position="222"/>
    </location>
</feature>
<feature type="coiled-coil region" evidence="8">
    <location>
        <begin position="2065"/>
        <end position="2106"/>
    </location>
</feature>
<dbReference type="PANTHER" id="PTHR37739:SF8">
    <property type="entry name" value="KINESIN-LIKE PROTEIN KIN-12D"/>
    <property type="match status" value="1"/>
</dbReference>
<feature type="coiled-coil region" evidence="8">
    <location>
        <begin position="694"/>
        <end position="721"/>
    </location>
</feature>
<dbReference type="SMART" id="SM00129">
    <property type="entry name" value="KISc"/>
    <property type="match status" value="1"/>
</dbReference>
<feature type="coiled-coil region" evidence="8">
    <location>
        <begin position="1988"/>
        <end position="2022"/>
    </location>
</feature>
<feature type="region of interest" description="Disordered" evidence="9">
    <location>
        <begin position="143"/>
        <end position="241"/>
    </location>
</feature>
<evidence type="ECO:0000259" key="10">
    <source>
        <dbReference type="PROSITE" id="PS50067"/>
    </source>
</evidence>
<keyword evidence="12" id="KW-1185">Reference proteome</keyword>
<evidence type="ECO:0000313" key="12">
    <source>
        <dbReference type="Proteomes" id="UP001497522"/>
    </source>
</evidence>
<feature type="compositionally biased region" description="Basic and acidic residues" evidence="9">
    <location>
        <begin position="1856"/>
        <end position="1878"/>
    </location>
</feature>
<feature type="region of interest" description="Disordered" evidence="9">
    <location>
        <begin position="1143"/>
        <end position="1162"/>
    </location>
</feature>
<dbReference type="InterPro" id="IPR036961">
    <property type="entry name" value="Kinesin_motor_dom_sf"/>
</dbReference>
<keyword evidence="5 7" id="KW-0505">Motor protein</keyword>
<evidence type="ECO:0000256" key="9">
    <source>
        <dbReference type="SAM" id="MobiDB-lite"/>
    </source>
</evidence>
<evidence type="ECO:0000313" key="11">
    <source>
        <dbReference type="EMBL" id="CAK9870181.1"/>
    </source>
</evidence>
<feature type="domain" description="Kinesin motor" evidence="10">
    <location>
        <begin position="350"/>
        <end position="687"/>
    </location>
</feature>
<feature type="coiled-coil region" evidence="8">
    <location>
        <begin position="1605"/>
        <end position="1657"/>
    </location>
</feature>
<dbReference type="InterPro" id="IPR001752">
    <property type="entry name" value="Kinesin_motor_dom"/>
</dbReference>
<sequence>MGKGMSPLRLFTQNSPKKLQQQIPSSSLMSSIEAAAGISGRQPLCPIVEAAPTGSRKSLQAEPCAATNWSSSTPKSKRRVLGLENMQESNVGSNGEAPAGGGIGAGMTPEKHVVIHAGFAQAAGGGASSAVKPKCTWQYKQPASHGLEIPSSSSLRRSPYVPSRSSLSESNVVFSRTDSGCDSRATPSKNPTKNSVGSTTNSGSEAVALRPSGQFQGGSKNAASGGEFAYATPKGTSRMQGKPPIVDAAELRASCSGTLQTLAAATPSRNVTRALRYGMTSVNQNGSTCSVIAGSSLARGAAAGALSSSGGKSVLQTSGMMQQQQPSEHCMEQQQYFELQEDPTFWREHNVQVVIRLRPINSLEASTQGFNRCVKQESAHCISWIGHPESRFTFDHVASEYITQEKLFTVAGLPMVENCMAGYNSCMFCYGQTGSGKTHTMLGDIVDLDHWPSDDRGMTPRVFEHLFAKIHLDEEHRKHENLRYICKCSFLEIYNEQITDLLEPSSTNLQIREDGKKGVYVENLSEVEVESVQDVVHLLLLGAMNRKVAATNLNGESSRSHSVFTCIIQSKWECESVTNTRFGRLNLVDLAGSERQKLSGAEGDRLKEAANINKSLSTLGLVIMILVDVANGKQRHVPYRDSKLTFLLQDSLGGNSMTTMIANISPSSCCALETLSTLKFAQRAKKIKNNAIVNEDASGDVKGLRQEIQELKEELDRCRRKDVFWMPSMWTVGSVQGSLQELDHGLGVATLKALEGVLAGALRREQAADLTLKQLAAEIEQLNRLVKQREDDSQCSKMMLRFREDKIKRLESVANGFLSADAFLVQEKNALVEELQLVQGRLDRNPELTRFAMENIRLLEQLRRLQEFYTGGEREAMADEISNLRDQVEKESCEFELQTKLQEAHAVILKLQSKESDCAEGTETHLEEGGRELQLNKMEFVSIVQQQQEQELEALKIPLEEEWVPHTNVVESLEGQKSFVVNELESLRMEYARTLEQKDEVAAALKREAVAASQNVAHLVQKLENMKLALMAVTKESEEWAMKYEKLAKEKDGELRAAGLQRQWEDSHARQTHLQGEAGAADDEVLEKLERNSAALSIMGWWLCTKAEMQCKSEERMRAELKAASVEELQSRDTLVVSLQRELESSTEPIQEQDSLESELHPQRELALQKEKLEELVVNAADALKKKSTVLSVMLWWLHDKAEKSGLQEEMLRVQLCSSLGEIHEKDGLILSLQHELDHNQALLQAETQRHKLELERAKAREFVVEQEWSSRETELKAQVAALQMCADAAQSQLLTKEKKVVELKELVAEQLGKWEAENETLMVAALEAEHQFLDKDQKLHLTQKSLVTLKARMTEAEVHERALSSRVEELLMGNEAAVRENEKLQLEVSELRVNAERLELELLRLGSVNSEQMTALESKLQKAQESVEDAETQMKLMVSEMEATSLATEKLESKAESLISGSLLVLQKELAKVLEEKIESEQLAAAEKSELLRDLNRLDSENLILKSDIQHLGVELEHAKRLALEKELEMSAVKEDRHRIETKAKHVQENLETLIDAYTVSESKWEEEKDILTAENRKLASCMAYRDMEFAALQEHKMILERSLHEVSENRGLLQQRLETLEAEWNAEKEKYSDCLAESSKLLSDKEKAMEAMQMELAEAHTSLCASSAKITLLLETNAVRHEEWVAERSQLQSLQEQLQPELTHWEQYAAELHKSCSHVLSPLSENRTIPASNWRSSSKLFDDMKKEVERTRINCEKLHAKLREKDNAILCVQMEFGAVKAKSMQVECDLKNLHQEKEKLRHELAVANSKLAEAQDEICCRKLQLQAYESELGRVMKMQIEAEQRRDQAELEWRKDREELETEKEAAKLDANEKGSEAATSLQKLETAQATLREAEHLVNALVRANGGAKYEALESKMELEQVVIEANNLLSGLEDEVNVTMGYAEMKMQVLGVELQDTKRVIEEECLKMPIGFHQELEEMLAVILHDYAMEAARVQARLQAVEADFDALQDSLKDTLCETKSQETGWAETAAELDILWATVAEKETESSNLQSKLHHSLECISKLEKLYAESQAENENLHSNLKSMDMRIKDSQAQVNEASAQQKVASAQLAAEVEKSRAEIHVLQTSLQEAELVKVEVTEYQQRAVAAETALGDARMEMESLRWELKQKVDVVATLEVDMNVLQEMLIEDLEMEQELELTKAAARGLREELDIRNNQIAFLEVDLSKKTQELSQLRQQLTTSKSSLCALETELDIKQQTIESLEDELLMVEQSMAHTLEEATGDLRNLETEQDKLHSELLMLRKQLEVAQAVANERDEVAAEARQVAEICRTHAEEKEEEANLLGKSVEELESAVCALENQLSLVKQEAERQQLMREDMEMKIQGLENHVSMMQAAFAETVAQSAEELRETKSVQKISDRSHFPSINSSMVRISDLLLTVESQTAEYEQKVKALESVVEELKLENSRNGSSSAKTGSESALKVKGSLSPFTCMGMGLALHMSPQHDAKYFSYRCRIEELEALASSRQKEVFLLNTRLAEAESMTHDVIRDLVGVKKDLTSFTSMLGKQQVQQLAEVAENKTSEVDEKGLELMSLRSQINTFIEERECWLQEIDHRRSETMAACISVEKLRKDNKSLIAENEKIKEENLSHQNCIGELKDEVNKLSGQQNLQQRIHHHTKIKEENLSLRTMNDDLRGKLRRSELLFARVNDELAQYRGSEGKSPFVNIDEEELLRSKLQEAEGSNVQLVQKLRDLCTAILKAAGVSESEQEVDSLSIAMDALQELEARIHSTEHELNDIKIKTKVAQEKRRLQELRGVLSPVKAPNNFTSLQRIHSPSPAPC</sequence>
<dbReference type="InterPro" id="IPR019821">
    <property type="entry name" value="Kinesin_motor_CS"/>
</dbReference>